<feature type="region of interest" description="Disordered" evidence="3">
    <location>
        <begin position="544"/>
        <end position="567"/>
    </location>
</feature>
<dbReference type="Pfam" id="PF23037">
    <property type="entry name" value="KOWx_SPT5"/>
    <property type="match status" value="1"/>
</dbReference>
<dbReference type="Pfam" id="PF23042">
    <property type="entry name" value="KOW1_SPT5"/>
    <property type="match status" value="1"/>
</dbReference>
<dbReference type="FunFam" id="3.30.70.940:FF:000016">
    <property type="entry name" value="Uncharacterized protein"/>
    <property type="match status" value="1"/>
</dbReference>
<feature type="compositionally biased region" description="Polar residues" evidence="3">
    <location>
        <begin position="1082"/>
        <end position="1102"/>
    </location>
</feature>
<dbReference type="FunFam" id="2.30.30.30:FF:000053">
    <property type="entry name" value="Protein RNA-directed DNA methylation 3"/>
    <property type="match status" value="1"/>
</dbReference>
<evidence type="ECO:0000256" key="3">
    <source>
        <dbReference type="SAM" id="MobiDB-lite"/>
    </source>
</evidence>
<dbReference type="InterPro" id="IPR041977">
    <property type="entry name" value="KOW_Spt5_4"/>
</dbReference>
<dbReference type="Pfam" id="PF23291">
    <property type="entry name" value="KOW4_SPT5"/>
    <property type="match status" value="1"/>
</dbReference>
<feature type="domain" description="KOW" evidence="4">
    <location>
        <begin position="466"/>
        <end position="493"/>
    </location>
</feature>
<accession>A0AAV0M9K3</accession>
<dbReference type="CDD" id="cd06081">
    <property type="entry name" value="KOW_Spt5_1"/>
    <property type="match status" value="1"/>
</dbReference>
<keyword evidence="6" id="KW-1185">Reference proteome</keyword>
<evidence type="ECO:0000256" key="2">
    <source>
        <dbReference type="ARBA" id="ARBA00023242"/>
    </source>
</evidence>
<dbReference type="InterPro" id="IPR005100">
    <property type="entry name" value="NGN-domain"/>
</dbReference>
<feature type="non-terminal residue" evidence="5">
    <location>
        <position position="1777"/>
    </location>
</feature>
<dbReference type="GO" id="GO:0006357">
    <property type="term" value="P:regulation of transcription by RNA polymerase II"/>
    <property type="evidence" value="ECO:0007669"/>
    <property type="project" value="InterPro"/>
</dbReference>
<evidence type="ECO:0000256" key="1">
    <source>
        <dbReference type="ARBA" id="ARBA00004123"/>
    </source>
</evidence>
<dbReference type="InterPro" id="IPR014722">
    <property type="entry name" value="Rib_uL2_dom2"/>
</dbReference>
<feature type="compositionally biased region" description="Gly residues" evidence="3">
    <location>
        <begin position="1453"/>
        <end position="1462"/>
    </location>
</feature>
<feature type="compositionally biased region" description="Polar residues" evidence="3">
    <location>
        <begin position="1258"/>
        <end position="1272"/>
    </location>
</feature>
<feature type="compositionally biased region" description="Polar residues" evidence="3">
    <location>
        <begin position="1171"/>
        <end position="1194"/>
    </location>
</feature>
<dbReference type="GO" id="GO:0003729">
    <property type="term" value="F:mRNA binding"/>
    <property type="evidence" value="ECO:0007669"/>
    <property type="project" value="TreeGrafter"/>
</dbReference>
<dbReference type="CDD" id="cd09888">
    <property type="entry name" value="NGN_Euk"/>
    <property type="match status" value="1"/>
</dbReference>
<dbReference type="EMBL" id="CAMGYJ010000007">
    <property type="protein sequence ID" value="CAI0442571.1"/>
    <property type="molecule type" value="Genomic_DNA"/>
</dbReference>
<feature type="compositionally biased region" description="Gly residues" evidence="3">
    <location>
        <begin position="1345"/>
        <end position="1385"/>
    </location>
</feature>
<feature type="region of interest" description="Disordered" evidence="3">
    <location>
        <begin position="1"/>
        <end position="32"/>
    </location>
</feature>
<feature type="compositionally biased region" description="Polar residues" evidence="3">
    <location>
        <begin position="1217"/>
        <end position="1230"/>
    </location>
</feature>
<feature type="region of interest" description="Disordered" evidence="3">
    <location>
        <begin position="1676"/>
        <end position="1777"/>
    </location>
</feature>
<protein>
    <recommendedName>
        <fullName evidence="4">KOW domain-containing protein</fullName>
    </recommendedName>
</protein>
<comment type="caution">
    <text evidence="5">The sequence shown here is derived from an EMBL/GenBank/DDBJ whole genome shotgun (WGS) entry which is preliminary data.</text>
</comment>
<feature type="domain" description="KOW" evidence="4">
    <location>
        <begin position="574"/>
        <end position="601"/>
    </location>
</feature>
<organism evidence="5 6">
    <name type="scientific">Linum tenue</name>
    <dbReference type="NCBI Taxonomy" id="586396"/>
    <lineage>
        <taxon>Eukaryota</taxon>
        <taxon>Viridiplantae</taxon>
        <taxon>Streptophyta</taxon>
        <taxon>Embryophyta</taxon>
        <taxon>Tracheophyta</taxon>
        <taxon>Spermatophyta</taxon>
        <taxon>Magnoliopsida</taxon>
        <taxon>eudicotyledons</taxon>
        <taxon>Gunneridae</taxon>
        <taxon>Pentapetalae</taxon>
        <taxon>rosids</taxon>
        <taxon>fabids</taxon>
        <taxon>Malpighiales</taxon>
        <taxon>Linaceae</taxon>
        <taxon>Linum</taxon>
    </lineage>
</organism>
<dbReference type="GO" id="GO:0006368">
    <property type="term" value="P:transcription elongation by RNA polymerase II"/>
    <property type="evidence" value="ECO:0007669"/>
    <property type="project" value="TreeGrafter"/>
</dbReference>
<feature type="compositionally biased region" description="Gly residues" evidence="3">
    <location>
        <begin position="1523"/>
        <end position="1540"/>
    </location>
</feature>
<feature type="compositionally biased region" description="Basic and acidic residues" evidence="3">
    <location>
        <begin position="1704"/>
        <end position="1714"/>
    </location>
</feature>
<feature type="compositionally biased region" description="Polar residues" evidence="3">
    <location>
        <begin position="1443"/>
        <end position="1452"/>
    </location>
</feature>
<feature type="compositionally biased region" description="Polar residues" evidence="3">
    <location>
        <begin position="995"/>
        <end position="1021"/>
    </location>
</feature>
<dbReference type="GO" id="GO:0032044">
    <property type="term" value="C:DSIF complex"/>
    <property type="evidence" value="ECO:0007669"/>
    <property type="project" value="TreeGrafter"/>
</dbReference>
<feature type="compositionally biased region" description="Basic and acidic residues" evidence="3">
    <location>
        <begin position="922"/>
        <end position="937"/>
    </location>
</feature>
<feature type="region of interest" description="Disordered" evidence="3">
    <location>
        <begin position="792"/>
        <end position="1649"/>
    </location>
</feature>
<feature type="compositionally biased region" description="Polar residues" evidence="3">
    <location>
        <begin position="1505"/>
        <end position="1519"/>
    </location>
</feature>
<feature type="compositionally biased region" description="Polar residues" evidence="3">
    <location>
        <begin position="949"/>
        <end position="982"/>
    </location>
</feature>
<feature type="compositionally biased region" description="Polar residues" evidence="3">
    <location>
        <begin position="1051"/>
        <end position="1076"/>
    </location>
</feature>
<feature type="compositionally biased region" description="Polar residues" evidence="3">
    <location>
        <begin position="713"/>
        <end position="722"/>
    </location>
</feature>
<sequence length="1777" mass="187946">MDKGKGIATSGKRKKGGGDDDKTGGGIKKRNRQVLQFFEDAADVDDDDDDTDLSDLNDLSDFDEEEFDVELKVKKEPGKAQNIPFIPKEEQMDEEEFDKMMEDRYKDGAGFVRYADDPFEAKLMERDSLLALATDATIWKVKCMIGRERQSAFCLMQKFVDLKFLGTKLEIISAFSVDHVKGYIYIEAERQCDIVEACNGLSGIYTSRVTTVPANEVSHLISVRCKKSQVTKGMWARVKSGNYKGDLAQIVGVNDERKRAVVKIIPRIDVHALAEKYGGGKAPKRTDVPAPRLINSNELEEFRPLIQYRRDRDTGMMFEILDGLMLKDGFLYKKVPLDSLNCWSVMPTKEELMKFESSEKNDSGNLEWLTQIYGGKKKKQVIRNEKGGEKGESSSGTGGQANFELYDFVCFRRKDFGIVVGMEKDGNCKILKQGTEEPVVVIVEQKEAKIGPSEMKFTAFDQHKKVISHNDTVRVLEGPLKDREGIVRQIYRGIVFIYDQNETENGGYFCSRAQMCEKVKIHSEKFDDKAGGESSFGVFGGFDDAPSSPKSPSSPKTSFQAKESNFNRGDRESAFSIGQSLRIKVGPLKGYLCRVLAVRRFDVTVKLDSKPKVLTIKCENLSEVRGRSYAVLGSEDAGADSLKPFDPIGADGGSGGWSNGAGTSGEADGWNIGGLSAESLYDMSCLPTESDLAGPSNSQEQGTEDAAWEKKPTGNQNSSWGAATTDDKAITNNADQACGWGNNSDASVKASTDVSGSGASDSWGKALEKKVTANQISSWGAAASDEKIIDKSEASGWGNSGDGLKRSTAVIGPSSGASDDWGKALKSCQDPVDAASTWDKGKNVDGNPTSSWGGGSSWGKAKDDAGNGGPFEKNKSLDGGEGGWNVKVAAADSLPSGWGKQSSWSNPQSSQGNSNWNQKTSEAGKEKESREHGETWKGGDGTASWDTKAVNSNDSQPSGWGSKNGSGNPQSDQDSAGWNQKASYPEEKNDVAEQGNDTNSSGWNHKSNWNSKSCDGSSSQGKKSDWNSGSAAAAGNAGDSTWGKKAEWNSGPGSNDANKGSSWGKTSNSNSASADTGGSKKNGWNSVSNDTNNQGGSSWGKTNWNSGSGAGGSAEDSEWGKKANWNNNSNDANDHGGASWGKKPVDAACGIGEEAGGNAGSSWGKKASWGAGTNDNTNQGGSSWGKASNWNSGSVEEDDGNAGSSWGKKASWGSGSNDTANQGGSSWGKTSNWNSGAGDASGGGNTNSSTWGNKKSDWNSGSNDNANNQDSSGWGGRKVGSWNSGAAVGDTNQEDGNNSRGNWRGGYGGRGDSDRGGSFRGRGGDRGGFRGRGERGDFGGRGERGGFMGGRGGERGGGGFGGRGRGRFESGGGNGDSESGGFGGRGRGRGRWGDQGGGSSSWNDGNNFGGGGGGGWKSNNEAGGGGRGWNYGGGQDKKELKSSWGSGNKNETTGGGGWSGSGGEDKKEWKNSWGSGSKNETAGVAESGGEEKKEWKSSWGSGSKNETTGASWGSGSKNETAGAAGGSAQGGGGSGSGWGQWGKAQADKSGESSSILGQYKGQGGGSEDGNGQSSVGWGESLSGWGGNKDVAAATEDQNDAWGKKPSTGGSSWGNKDGGSKGGWYHQQMCNSRLAEEEDDGQNHLPRVQDTKERVVQKAIALHEFVDSIVIRELKNHESLESPATIEAKDNAFSDSASDSPDQPENPREHNDKQAESQSQSMEDLQSWTLVKGEEEEEEEACGRGELVLDSDGREAVELGDLGDDIGEAQRSVDDDHL</sequence>
<feature type="compositionally biased region" description="Basic and acidic residues" evidence="3">
    <location>
        <begin position="1311"/>
        <end position="1344"/>
    </location>
</feature>
<dbReference type="InterPro" id="IPR041973">
    <property type="entry name" value="KOW_Spt5_1"/>
</dbReference>
<feature type="compositionally biased region" description="Polar residues" evidence="3">
    <location>
        <begin position="1715"/>
        <end position="1728"/>
    </location>
</feature>
<feature type="region of interest" description="Disordered" evidence="3">
    <location>
        <begin position="688"/>
        <end position="762"/>
    </location>
</feature>
<feature type="compositionally biased region" description="Gly residues" evidence="3">
    <location>
        <begin position="1407"/>
        <end position="1434"/>
    </location>
</feature>
<feature type="compositionally biased region" description="Polar residues" evidence="3">
    <location>
        <begin position="899"/>
        <end position="921"/>
    </location>
</feature>
<dbReference type="InterPro" id="IPR057936">
    <property type="entry name" value="KOWx_Spt5"/>
</dbReference>
<dbReference type="InterPro" id="IPR039385">
    <property type="entry name" value="NGN_Euk"/>
</dbReference>
<dbReference type="Pfam" id="PF03439">
    <property type="entry name" value="Spt5-NGN"/>
    <property type="match status" value="1"/>
</dbReference>
<evidence type="ECO:0000313" key="5">
    <source>
        <dbReference type="EMBL" id="CAI0442571.1"/>
    </source>
</evidence>
<dbReference type="CDD" id="cd06084">
    <property type="entry name" value="KOW_Spt5_4"/>
    <property type="match status" value="1"/>
</dbReference>
<gene>
    <name evidence="5" type="ORF">LITE_LOCUS27316</name>
</gene>
<dbReference type="GO" id="GO:0032784">
    <property type="term" value="P:regulation of DNA-templated transcription elongation"/>
    <property type="evidence" value="ECO:0007669"/>
    <property type="project" value="InterPro"/>
</dbReference>
<name>A0AAV0M9K3_9ROSI</name>
<dbReference type="Proteomes" id="UP001154282">
    <property type="component" value="Unassembled WGS sequence"/>
</dbReference>
<dbReference type="Gene3D" id="3.30.70.940">
    <property type="entry name" value="NusG, N-terminal domain"/>
    <property type="match status" value="1"/>
</dbReference>
<evidence type="ECO:0000313" key="6">
    <source>
        <dbReference type="Proteomes" id="UP001154282"/>
    </source>
</evidence>
<dbReference type="PANTHER" id="PTHR11125:SF8">
    <property type="entry name" value="PROTEIN RNA-DIRECTED DNA METHYLATION 3"/>
    <property type="match status" value="1"/>
</dbReference>
<dbReference type="InterPro" id="IPR039659">
    <property type="entry name" value="SPT5"/>
</dbReference>
<dbReference type="PANTHER" id="PTHR11125">
    <property type="entry name" value="SUPPRESSOR OF TY 5"/>
    <property type="match status" value="1"/>
</dbReference>
<keyword evidence="2" id="KW-0539">Nucleus</keyword>
<feature type="compositionally biased region" description="Polar residues" evidence="3">
    <location>
        <begin position="730"/>
        <end position="760"/>
    </location>
</feature>
<dbReference type="InterPro" id="IPR036735">
    <property type="entry name" value="NGN_dom_sf"/>
</dbReference>
<feature type="compositionally biased region" description="Low complexity" evidence="3">
    <location>
        <begin position="546"/>
        <end position="556"/>
    </location>
</feature>
<comment type="subcellular location">
    <subcellularLocation>
        <location evidence="1">Nucleus</location>
    </subcellularLocation>
</comment>
<evidence type="ECO:0000259" key="4">
    <source>
        <dbReference type="SMART" id="SM00739"/>
    </source>
</evidence>
<feature type="compositionally biased region" description="Polar residues" evidence="3">
    <location>
        <begin position="557"/>
        <end position="567"/>
    </location>
</feature>
<feature type="compositionally biased region" description="Low complexity" evidence="3">
    <location>
        <begin position="1202"/>
        <end position="1216"/>
    </location>
</feature>
<feature type="compositionally biased region" description="Low complexity" evidence="3">
    <location>
        <begin position="1027"/>
        <end position="1038"/>
    </location>
</feature>
<feature type="domain" description="KOW" evidence="4">
    <location>
        <begin position="229"/>
        <end position="256"/>
    </location>
</feature>
<dbReference type="InterPro" id="IPR005824">
    <property type="entry name" value="KOW"/>
</dbReference>
<proteinExistence type="predicted"/>
<reference evidence="5" key="1">
    <citation type="submission" date="2022-08" db="EMBL/GenBank/DDBJ databases">
        <authorList>
            <person name="Gutierrez-Valencia J."/>
        </authorList>
    </citation>
    <scope>NUCLEOTIDE SEQUENCE</scope>
</reference>
<feature type="compositionally biased region" description="Polar residues" evidence="3">
    <location>
        <begin position="1692"/>
        <end position="1702"/>
    </location>
</feature>
<dbReference type="SMART" id="SM00739">
    <property type="entry name" value="KOW"/>
    <property type="match status" value="3"/>
</dbReference>
<dbReference type="Gene3D" id="2.30.30.30">
    <property type="match status" value="1"/>
</dbReference>